<evidence type="ECO:0000256" key="1">
    <source>
        <dbReference type="SAM" id="MobiDB-lite"/>
    </source>
</evidence>
<proteinExistence type="predicted"/>
<evidence type="ECO:0000313" key="2">
    <source>
        <dbReference type="EMBL" id="PKK65516.1"/>
    </source>
</evidence>
<evidence type="ECO:0000313" key="3">
    <source>
        <dbReference type="Proteomes" id="UP000233469"/>
    </source>
</evidence>
<reference evidence="2 3" key="2">
    <citation type="submission" date="2017-10" db="EMBL/GenBank/DDBJ databases">
        <title>Extensive intraspecific genome diversity in a model arbuscular mycorrhizal fungus.</title>
        <authorList>
            <person name="Chen E.C.H."/>
            <person name="Morin E."/>
            <person name="Baudet D."/>
            <person name="Noel J."/>
            <person name="Ndikumana S."/>
            <person name="Charron P."/>
            <person name="St-Onge C."/>
            <person name="Giorgi J."/>
            <person name="Grigoriev I.V."/>
            <person name="Roux C."/>
            <person name="Martin F.M."/>
            <person name="Corradi N."/>
        </authorList>
    </citation>
    <scope>NUCLEOTIDE SEQUENCE [LARGE SCALE GENOMIC DNA]</scope>
    <source>
        <strain evidence="2 3">C2</strain>
    </source>
</reference>
<name>A0A2N1MV61_9GLOM</name>
<accession>A0A2N1MV61</accession>
<dbReference type="EMBL" id="LLXL01001250">
    <property type="protein sequence ID" value="PKK65516.1"/>
    <property type="molecule type" value="Genomic_DNA"/>
</dbReference>
<reference evidence="2 3" key="1">
    <citation type="submission" date="2016-04" db="EMBL/GenBank/DDBJ databases">
        <title>Genome analyses suggest a sexual origin of heterokaryosis in a supposedly ancient asexual fungus.</title>
        <authorList>
            <person name="Ropars J."/>
            <person name="Sedzielewska K."/>
            <person name="Noel J."/>
            <person name="Charron P."/>
            <person name="Farinelli L."/>
            <person name="Marton T."/>
            <person name="Kruger M."/>
            <person name="Pelin A."/>
            <person name="Brachmann A."/>
            <person name="Corradi N."/>
        </authorList>
    </citation>
    <scope>NUCLEOTIDE SEQUENCE [LARGE SCALE GENOMIC DNA]</scope>
    <source>
        <strain evidence="2 3">C2</strain>
    </source>
</reference>
<organism evidence="2 3">
    <name type="scientific">Rhizophagus irregularis</name>
    <dbReference type="NCBI Taxonomy" id="588596"/>
    <lineage>
        <taxon>Eukaryota</taxon>
        <taxon>Fungi</taxon>
        <taxon>Fungi incertae sedis</taxon>
        <taxon>Mucoromycota</taxon>
        <taxon>Glomeromycotina</taxon>
        <taxon>Glomeromycetes</taxon>
        <taxon>Glomerales</taxon>
        <taxon>Glomeraceae</taxon>
        <taxon>Rhizophagus</taxon>
    </lineage>
</organism>
<gene>
    <name evidence="2" type="ORF">RhiirC2_786055</name>
</gene>
<dbReference type="AlphaFoldDB" id="A0A2N1MV61"/>
<dbReference type="Proteomes" id="UP000233469">
    <property type="component" value="Unassembled WGS sequence"/>
</dbReference>
<comment type="caution">
    <text evidence="2">The sequence shown here is derived from an EMBL/GenBank/DDBJ whole genome shotgun (WGS) entry which is preliminary data.</text>
</comment>
<feature type="region of interest" description="Disordered" evidence="1">
    <location>
        <begin position="105"/>
        <end position="127"/>
    </location>
</feature>
<sequence>MEGQVIRYSSEKYLTGISTRDDIVAENDDPESLGLTAILVDALSSYQEIPFMAIDNEGSSEKINGKYCYVLRLYGSLINGQNAVVTLLGIQVFFDVLVLDGKSPDDCETKVRGSAPNRSDQIRPDFT</sequence>
<protein>
    <submittedName>
        <fullName evidence="2">Uncharacterized protein</fullName>
    </submittedName>
</protein>